<name>A0A251TIN3_HELAN</name>
<proteinExistence type="predicted"/>
<gene>
    <name evidence="1" type="ORF">HannXRQ_Chr10g0293831</name>
</gene>
<evidence type="ECO:0000313" key="2">
    <source>
        <dbReference type="Proteomes" id="UP000215914"/>
    </source>
</evidence>
<dbReference type="AlphaFoldDB" id="A0A251TIN3"/>
<organism evidence="1 2">
    <name type="scientific">Helianthus annuus</name>
    <name type="common">Common sunflower</name>
    <dbReference type="NCBI Taxonomy" id="4232"/>
    <lineage>
        <taxon>Eukaryota</taxon>
        <taxon>Viridiplantae</taxon>
        <taxon>Streptophyta</taxon>
        <taxon>Embryophyta</taxon>
        <taxon>Tracheophyta</taxon>
        <taxon>Spermatophyta</taxon>
        <taxon>Magnoliopsida</taxon>
        <taxon>eudicotyledons</taxon>
        <taxon>Gunneridae</taxon>
        <taxon>Pentapetalae</taxon>
        <taxon>asterids</taxon>
        <taxon>campanulids</taxon>
        <taxon>Asterales</taxon>
        <taxon>Asteraceae</taxon>
        <taxon>Asteroideae</taxon>
        <taxon>Heliantheae alliance</taxon>
        <taxon>Heliantheae</taxon>
        <taxon>Helianthus</taxon>
    </lineage>
</organism>
<protein>
    <submittedName>
        <fullName evidence="1">Uncharacterized protein</fullName>
    </submittedName>
</protein>
<dbReference type="EMBL" id="CM007899">
    <property type="protein sequence ID" value="OTG10988.1"/>
    <property type="molecule type" value="Genomic_DNA"/>
</dbReference>
<reference evidence="2" key="1">
    <citation type="journal article" date="2017" name="Nature">
        <title>The sunflower genome provides insights into oil metabolism, flowering and Asterid evolution.</title>
        <authorList>
            <person name="Badouin H."/>
            <person name="Gouzy J."/>
            <person name="Grassa C.J."/>
            <person name="Murat F."/>
            <person name="Staton S.E."/>
            <person name="Cottret L."/>
            <person name="Lelandais-Briere C."/>
            <person name="Owens G.L."/>
            <person name="Carrere S."/>
            <person name="Mayjonade B."/>
            <person name="Legrand L."/>
            <person name="Gill N."/>
            <person name="Kane N.C."/>
            <person name="Bowers J.E."/>
            <person name="Hubner S."/>
            <person name="Bellec A."/>
            <person name="Berard A."/>
            <person name="Berges H."/>
            <person name="Blanchet N."/>
            <person name="Boniface M.C."/>
            <person name="Brunel D."/>
            <person name="Catrice O."/>
            <person name="Chaidir N."/>
            <person name="Claudel C."/>
            <person name="Donnadieu C."/>
            <person name="Faraut T."/>
            <person name="Fievet G."/>
            <person name="Helmstetter N."/>
            <person name="King M."/>
            <person name="Knapp S.J."/>
            <person name="Lai Z."/>
            <person name="Le Paslier M.C."/>
            <person name="Lippi Y."/>
            <person name="Lorenzon L."/>
            <person name="Mandel J.R."/>
            <person name="Marage G."/>
            <person name="Marchand G."/>
            <person name="Marquand E."/>
            <person name="Bret-Mestries E."/>
            <person name="Morien E."/>
            <person name="Nambeesan S."/>
            <person name="Nguyen T."/>
            <person name="Pegot-Espagnet P."/>
            <person name="Pouilly N."/>
            <person name="Raftis F."/>
            <person name="Sallet E."/>
            <person name="Schiex T."/>
            <person name="Thomas J."/>
            <person name="Vandecasteele C."/>
            <person name="Vares D."/>
            <person name="Vear F."/>
            <person name="Vautrin S."/>
            <person name="Crespi M."/>
            <person name="Mangin B."/>
            <person name="Burke J.M."/>
            <person name="Salse J."/>
            <person name="Munos S."/>
            <person name="Vincourt P."/>
            <person name="Rieseberg L.H."/>
            <person name="Langlade N.B."/>
        </authorList>
    </citation>
    <scope>NUCLEOTIDE SEQUENCE [LARGE SCALE GENOMIC DNA]</scope>
    <source>
        <strain evidence="2">cv. SF193</strain>
    </source>
</reference>
<dbReference type="Proteomes" id="UP000215914">
    <property type="component" value="Chromosome 10"/>
</dbReference>
<accession>A0A251TIN3</accession>
<sequence length="54" mass="6122">MVGFGDCCPSGRKSQTWPLQSQLKHVPNNPNPNTSLLLLVRLEISLIMVFSYYK</sequence>
<keyword evidence="2" id="KW-1185">Reference proteome</keyword>
<dbReference type="InParanoid" id="A0A251TIN3"/>
<evidence type="ECO:0000313" key="1">
    <source>
        <dbReference type="EMBL" id="OTG10988.1"/>
    </source>
</evidence>